<gene>
    <name evidence="1" type="ORF">SCCGRSA3_02596</name>
</gene>
<dbReference type="AlphaFoldDB" id="A0A087RQI5"/>
<evidence type="ECO:0008006" key="3">
    <source>
        <dbReference type="Google" id="ProtNLM"/>
    </source>
</evidence>
<evidence type="ECO:0000313" key="1">
    <source>
        <dbReference type="EMBL" id="KFM15739.1"/>
    </source>
</evidence>
<accession>A0A087RQI5</accession>
<protein>
    <recommendedName>
        <fullName evidence="3">IPT/TIG domain-containing protein</fullName>
    </recommendedName>
</protein>
<dbReference type="Proteomes" id="UP000029383">
    <property type="component" value="Unassembled WGS sequence"/>
</dbReference>
<comment type="caution">
    <text evidence="1">The sequence shown here is derived from an EMBL/GenBank/DDBJ whole genome shotgun (WGS) entry which is preliminary data.</text>
</comment>
<name>A0A087RQI5_9ARCH</name>
<reference evidence="1 2" key="1">
    <citation type="submission" date="2014-06" db="EMBL/GenBank/DDBJ databases">
        <authorList>
            <person name="Ngugi D.K."/>
            <person name="Blom J."/>
            <person name="Alam I."/>
            <person name="Rashid M."/>
            <person name="Baalawi W."/>
            <person name="Zhang G."/>
            <person name="Hikmawan T."/>
            <person name="Guan Y."/>
            <person name="Antunes A."/>
            <person name="Siam R."/>
            <person name="El-Dorry H."/>
            <person name="Bajic V."/>
            <person name="Stingl U."/>
        </authorList>
    </citation>
    <scope>NUCLEOTIDE SEQUENCE [LARGE SCALE GENOMIC DNA]</scope>
    <source>
        <strain evidence="1">SCGC RSA3</strain>
    </source>
</reference>
<dbReference type="EMBL" id="JOTD01000097">
    <property type="protein sequence ID" value="KFM15739.1"/>
    <property type="molecule type" value="Genomic_DNA"/>
</dbReference>
<proteinExistence type="predicted"/>
<sequence>MMSLLQLHHPGPVFVDIKVKSNDQTQILSVDTSVMPKNDFFQSDFKEMFDAGGAMAGQFNAFSIASLIVTPQSAAAGDQISLTASGFNPSATIDALYFGPKLLPLPSGADTFDSNGMFTTKLAIPSGLSSGHYPVDLCTTDGMCAFFEIFVAGEDDLFTVTTSPQFLPPIHVDDNIPAVVTDTGADVNNYTDSSLPDYITINSTLSVKAMSGKNAGNVTLTFDYLPSDITARFNKTLSDGNPTPWQGCDPTCPAVTLSVGTGGKNSTNVMFKAGSSAFPGPLFADVIATSDQGTQSMFVPLDSGIMPNNDFFESDFTNAFGGVGEFAGMENLFKISSMNVIPSSGAPGDSIKISGSGFTGGAGIDLLRVGSETITLPSGITFDSNGAYSVDLAIPTLSSGFWDVELCDTSFICAFSEIYVTGSSDLFTVTANPQYLESAFPGVTTNSSKITVKALSGTNAGNATLTIFGLPPGITSNG</sequence>
<organism evidence="1 2">
    <name type="scientific">Marine Group I thaumarchaeote SCGC RSA3</name>
    <dbReference type="NCBI Taxonomy" id="1503183"/>
    <lineage>
        <taxon>Archaea</taxon>
        <taxon>Nitrososphaerota</taxon>
        <taxon>Marine Group I</taxon>
    </lineage>
</organism>
<evidence type="ECO:0000313" key="2">
    <source>
        <dbReference type="Proteomes" id="UP000029383"/>
    </source>
</evidence>
<keyword evidence="2" id="KW-1185">Reference proteome</keyword>